<organism evidence="2 3">
    <name type="scientific">Salisediminibacterium halotolerans</name>
    <dbReference type="NCBI Taxonomy" id="517425"/>
    <lineage>
        <taxon>Bacteria</taxon>
        <taxon>Bacillati</taxon>
        <taxon>Bacillota</taxon>
        <taxon>Bacilli</taxon>
        <taxon>Bacillales</taxon>
        <taxon>Bacillaceae</taxon>
        <taxon>Salisediminibacterium</taxon>
    </lineage>
</organism>
<name>A0A1H9TML5_9BACI</name>
<dbReference type="Proteomes" id="UP000199318">
    <property type="component" value="Unassembled WGS sequence"/>
</dbReference>
<sequence>MQKKPTAQTYQKKWHRFWRDWHEAKTHFYGSGRHDKKRQYHEEKLNETIGNIDQQDIQQEHRTSVSPQSSV</sequence>
<evidence type="ECO:0000313" key="2">
    <source>
        <dbReference type="EMBL" id="SER98189.1"/>
    </source>
</evidence>
<keyword evidence="3" id="KW-1185">Reference proteome</keyword>
<comment type="caution">
    <text evidence="2">The sequence shown here is derived from an EMBL/GenBank/DDBJ whole genome shotgun (WGS) entry which is preliminary data.</text>
</comment>
<evidence type="ECO:0000256" key="1">
    <source>
        <dbReference type="SAM" id="MobiDB-lite"/>
    </source>
</evidence>
<protein>
    <submittedName>
        <fullName evidence="2">Uncharacterized protein</fullName>
    </submittedName>
</protein>
<dbReference type="EMBL" id="FOGV01000010">
    <property type="protein sequence ID" value="SER98189.1"/>
    <property type="molecule type" value="Genomic_DNA"/>
</dbReference>
<reference evidence="3" key="1">
    <citation type="submission" date="2016-10" db="EMBL/GenBank/DDBJ databases">
        <authorList>
            <person name="de Groot N.N."/>
        </authorList>
    </citation>
    <scope>NUCLEOTIDE SEQUENCE [LARGE SCALE GENOMIC DNA]</scope>
    <source>
        <strain evidence="3">10nlg</strain>
    </source>
</reference>
<accession>A0A1H9TML5</accession>
<proteinExistence type="predicted"/>
<gene>
    <name evidence="2" type="ORF">SAMN05444126_11079</name>
</gene>
<dbReference type="AlphaFoldDB" id="A0A1H9TML5"/>
<evidence type="ECO:0000313" key="3">
    <source>
        <dbReference type="Proteomes" id="UP000199318"/>
    </source>
</evidence>
<feature type="region of interest" description="Disordered" evidence="1">
    <location>
        <begin position="49"/>
        <end position="71"/>
    </location>
</feature>